<evidence type="ECO:0000259" key="8">
    <source>
        <dbReference type="Pfam" id="PF07715"/>
    </source>
</evidence>
<dbReference type="SUPFAM" id="SSF56935">
    <property type="entry name" value="Porins"/>
    <property type="match status" value="1"/>
</dbReference>
<comment type="similarity">
    <text evidence="7">Belongs to the TonB-dependent receptor family.</text>
</comment>
<reference evidence="9 10" key="1">
    <citation type="submission" date="2021-01" db="EMBL/GenBank/DDBJ databases">
        <title>C459-1 draft genome sequence.</title>
        <authorList>
            <person name="Zhang X.-F."/>
        </authorList>
    </citation>
    <scope>NUCLEOTIDE SEQUENCE [LARGE SCALE GENOMIC DNA]</scope>
    <source>
        <strain evidence="10">C459-1</strain>
    </source>
</reference>
<evidence type="ECO:0000256" key="7">
    <source>
        <dbReference type="PROSITE-ProRule" id="PRU01360"/>
    </source>
</evidence>
<dbReference type="InterPro" id="IPR012910">
    <property type="entry name" value="Plug_dom"/>
</dbReference>
<accession>A0ABS1R484</accession>
<dbReference type="Proteomes" id="UP000625283">
    <property type="component" value="Unassembled WGS sequence"/>
</dbReference>
<dbReference type="Gene3D" id="2.170.130.10">
    <property type="entry name" value="TonB-dependent receptor, plug domain"/>
    <property type="match status" value="1"/>
</dbReference>
<dbReference type="Gene3D" id="2.40.170.20">
    <property type="entry name" value="TonB-dependent receptor, beta-barrel domain"/>
    <property type="match status" value="1"/>
</dbReference>
<evidence type="ECO:0000256" key="1">
    <source>
        <dbReference type="ARBA" id="ARBA00004571"/>
    </source>
</evidence>
<dbReference type="InterPro" id="IPR039426">
    <property type="entry name" value="TonB-dep_rcpt-like"/>
</dbReference>
<comment type="subcellular location">
    <subcellularLocation>
        <location evidence="1 7">Cell outer membrane</location>
        <topology evidence="1 7">Multi-pass membrane protein</topology>
    </subcellularLocation>
</comment>
<keyword evidence="6 7" id="KW-0998">Cell outer membrane</keyword>
<feature type="domain" description="TonB-dependent receptor plug" evidence="8">
    <location>
        <begin position="196"/>
        <end position="315"/>
    </location>
</feature>
<keyword evidence="5 7" id="KW-0472">Membrane</keyword>
<name>A0ABS1R484_9SPHI</name>
<evidence type="ECO:0000256" key="6">
    <source>
        <dbReference type="ARBA" id="ARBA00023237"/>
    </source>
</evidence>
<keyword evidence="2 7" id="KW-0813">Transport</keyword>
<evidence type="ECO:0000256" key="5">
    <source>
        <dbReference type="ARBA" id="ARBA00023136"/>
    </source>
</evidence>
<dbReference type="InterPro" id="IPR023996">
    <property type="entry name" value="TonB-dep_OMP_SusC/RagA"/>
</dbReference>
<dbReference type="NCBIfam" id="TIGR04056">
    <property type="entry name" value="OMP_RagA_SusC"/>
    <property type="match status" value="1"/>
</dbReference>
<protein>
    <submittedName>
        <fullName evidence="9">SusC/RagA family TonB-linked outer membrane protein</fullName>
    </submittedName>
</protein>
<organism evidence="9 10">
    <name type="scientific">Sphingobacterium faecale</name>
    <dbReference type="NCBI Taxonomy" id="2803775"/>
    <lineage>
        <taxon>Bacteria</taxon>
        <taxon>Pseudomonadati</taxon>
        <taxon>Bacteroidota</taxon>
        <taxon>Sphingobacteriia</taxon>
        <taxon>Sphingobacteriales</taxon>
        <taxon>Sphingobacteriaceae</taxon>
        <taxon>Sphingobacterium</taxon>
    </lineage>
</organism>
<gene>
    <name evidence="9" type="ORF">JKG61_11985</name>
</gene>
<dbReference type="NCBIfam" id="TIGR04057">
    <property type="entry name" value="SusC_RagA_signa"/>
    <property type="match status" value="1"/>
</dbReference>
<dbReference type="InterPro" id="IPR023997">
    <property type="entry name" value="TonB-dep_OMP_SusC/RagA_CS"/>
</dbReference>
<keyword evidence="3 7" id="KW-1134">Transmembrane beta strand</keyword>
<keyword evidence="10" id="KW-1185">Reference proteome</keyword>
<evidence type="ECO:0000313" key="10">
    <source>
        <dbReference type="Proteomes" id="UP000625283"/>
    </source>
</evidence>
<proteinExistence type="inferred from homology"/>
<evidence type="ECO:0000256" key="3">
    <source>
        <dbReference type="ARBA" id="ARBA00022452"/>
    </source>
</evidence>
<dbReference type="RefSeq" id="WP_202103231.1">
    <property type="nucleotide sequence ID" value="NZ_JAERTY010000006.1"/>
</dbReference>
<keyword evidence="4 7" id="KW-0812">Transmembrane</keyword>
<dbReference type="InterPro" id="IPR036942">
    <property type="entry name" value="Beta-barrel_TonB_sf"/>
</dbReference>
<evidence type="ECO:0000256" key="4">
    <source>
        <dbReference type="ARBA" id="ARBA00022692"/>
    </source>
</evidence>
<evidence type="ECO:0000256" key="2">
    <source>
        <dbReference type="ARBA" id="ARBA00022448"/>
    </source>
</evidence>
<sequence length="1087" mass="122255">MKYLLGICLAILTNISWAVSLQRIHIEKKQPTLQECLNEIKKQTGYSFVHLEHTFDQKAIVYEDLKNTSLNEALDKIFAGKEVSYVVREKTIVLSQTKNLQKQRPYEIIVRNGEGKAVTGATIASSATGKAFGQTNSSGVYKGMISTELKTILIKHVNYEDLIVSLGEHITVQVTLRERENAIDETVITGIYVRDKESFTGSSSTFTAKELKMIGNTNVLQALKTLDPSFAITENNLAGSDPNVLPDINIRGKTSVIGLQQQYTADPNQPLFILDGFESSLAAIFDLSMDRVASITLLKDASATAIYGAKAANGVVVVETVKPQAGQLRLSYNNSLNFSFADLTDYNLMNSAEKLQFEKLSGLYGSLDQSGNILNETSAEVYNKRLAEVRRGVDSYWMNEPLRKTLSDRHNIFAEGGDERIRYGVGFNYGNTRGVMKGSDRNLIGGNVRLTYRLHNFSFSNYFTVDHNKADNNVVPFSRFSETNPYYRKYDELGAIKRVLEPATGGNKQILNPMYDYYLKSFNTASNLDLRNNFEADWRVLNELRLRGRFSFARTSSDSKLFNSPLSSEFEEASADTKGRFNETNGKGNNFDLDFSATYGKSFGASQEHILNTVLGMRANKNKIENNGYTVVGYKDEDLWAPNFSNGYLEGSKPAFSFTDKRSLSYYINAGYSYKNTYLLDANFRYDGSSIFGVDNKFTNTWSLGLAWNAHNEAFFAGIRDHISLLKLRGSMGNPGNQNFDAYMMHNMYTYNLVYSNPFGLSALIGKYGNPGLQWQKTLDRNFGLDLESMHRKLRVNIDYFYKTTDPLLIYVQIPTSTGTGSMAMNIGAQKTTGLTALVNYQLMRKADFMWSANLNARRLNSSYYDIGNTLGQLNNENTSKNLQRYYDGGSTTALWAVKSLGIDPGTGREMFEKKDGTQSFAHDYKDEQEMGNTTPTWEGVVGSSFFYKGFSASLNFRYRVGGQIFLNTLYNKVENISVEGLQRNQDKRALYDRWQKPGDKTQFKSISLTESTPISSRFIANENTFSCESVSLGYETDAAWTKRLGIHGFNTRVYMNEIFRISTVKNERGIDYPFARSISLSIGARF</sequence>
<dbReference type="Pfam" id="PF07715">
    <property type="entry name" value="Plug"/>
    <property type="match status" value="1"/>
</dbReference>
<dbReference type="PROSITE" id="PS52016">
    <property type="entry name" value="TONB_DEPENDENT_REC_3"/>
    <property type="match status" value="1"/>
</dbReference>
<dbReference type="InterPro" id="IPR037066">
    <property type="entry name" value="Plug_dom_sf"/>
</dbReference>
<evidence type="ECO:0000313" key="9">
    <source>
        <dbReference type="EMBL" id="MBL1409473.1"/>
    </source>
</evidence>
<dbReference type="EMBL" id="JAERTY010000006">
    <property type="protein sequence ID" value="MBL1409473.1"/>
    <property type="molecule type" value="Genomic_DNA"/>
</dbReference>
<comment type="caution">
    <text evidence="9">The sequence shown here is derived from an EMBL/GenBank/DDBJ whole genome shotgun (WGS) entry which is preliminary data.</text>
</comment>